<dbReference type="Gene3D" id="3.60.10.10">
    <property type="entry name" value="Endonuclease/exonuclease/phosphatase"/>
    <property type="match status" value="1"/>
</dbReference>
<reference evidence="2" key="1">
    <citation type="submission" date="2020-04" db="EMBL/GenBank/DDBJ databases">
        <authorList>
            <person name="Alioto T."/>
            <person name="Alioto T."/>
            <person name="Gomez Garrido J."/>
        </authorList>
    </citation>
    <scope>NUCLEOTIDE SEQUENCE</scope>
    <source>
        <strain evidence="2">A484AB</strain>
    </source>
</reference>
<dbReference type="OrthoDB" id="7474049at2759"/>
<accession>A0A7D9DJZ6</accession>
<evidence type="ECO:0000256" key="1">
    <source>
        <dbReference type="SAM" id="MobiDB-lite"/>
    </source>
</evidence>
<feature type="compositionally biased region" description="Basic and acidic residues" evidence="1">
    <location>
        <begin position="11"/>
        <end position="26"/>
    </location>
</feature>
<sequence length="615" mass="71246">MVGAFRSCSPADDKVNSKENERESHKNYSSIPVLVQKIPLRITHRVSNFERKINAKPRQLRTLQHCPEYIQMENQSFPVPKSLFINICNLKKTKIRVPASVALEADLYASDIDICVVSETHLNNKIPDSVVAIASYNLYRRDRDYNADTRKNGGIAVYLRQNLEVIRVIRETKFEMISIKLILPTRHKMLVIGAYHPPRFSYNKTDFLKEVEVVDDFLDINPNGLVLFGGDINHLNLSQLSTMSGMLPLVDFPTRGQAILDNCFTNRPELFNKAYPLHIQMKTDHLGVIIQAGIKLKHLRAKINFRDCRAQNKVKFQKKLAEKSWSEVTSLETVEEATRVLENTIHNMIDQCFPKKTVTLYTRDPPWMSRLLRYLIRKRSKAKSRRKLSIAAELTERISGIISHNPTKMAKSECTGTCQSWKNVDFLSHRRNRAHIILDNEFKENLNGYFGELCWDRDYEQPTLMEIDSITIKARQFSKTQVKNALLKIRKTARGPDEIPFWVWKENADVFAPVMTKIWNESLSTSTWPTSWKIAHINPLPKVKNPKEYCEFRGLNVTPVIGRYFERMVYHYHSKRSFEAELSSSQFAYRIGGCSTDALIKLQYMYLKALEEPKL</sequence>
<dbReference type="EMBL" id="CACRXK020001217">
    <property type="protein sequence ID" value="CAB3987691.1"/>
    <property type="molecule type" value="Genomic_DNA"/>
</dbReference>
<dbReference type="InterPro" id="IPR036691">
    <property type="entry name" value="Endo/exonu/phosph_ase_sf"/>
</dbReference>
<dbReference type="Proteomes" id="UP001152795">
    <property type="component" value="Unassembled WGS sequence"/>
</dbReference>
<organism evidence="2 3">
    <name type="scientific">Paramuricea clavata</name>
    <name type="common">Red gorgonian</name>
    <name type="synonym">Violescent sea-whip</name>
    <dbReference type="NCBI Taxonomy" id="317549"/>
    <lineage>
        <taxon>Eukaryota</taxon>
        <taxon>Metazoa</taxon>
        <taxon>Cnidaria</taxon>
        <taxon>Anthozoa</taxon>
        <taxon>Octocorallia</taxon>
        <taxon>Malacalcyonacea</taxon>
        <taxon>Plexauridae</taxon>
        <taxon>Paramuricea</taxon>
    </lineage>
</organism>
<dbReference type="SUPFAM" id="SSF56219">
    <property type="entry name" value="DNase I-like"/>
    <property type="match status" value="1"/>
</dbReference>
<dbReference type="AlphaFoldDB" id="A0A7D9DJZ6"/>
<comment type="caution">
    <text evidence="2">The sequence shown here is derived from an EMBL/GenBank/DDBJ whole genome shotgun (WGS) entry which is preliminary data.</text>
</comment>
<keyword evidence="3" id="KW-1185">Reference proteome</keyword>
<dbReference type="PANTHER" id="PTHR47510:SF3">
    <property type="entry name" value="ENDO_EXONUCLEASE_PHOSPHATASE DOMAIN-CONTAINING PROTEIN"/>
    <property type="match status" value="1"/>
</dbReference>
<dbReference type="PANTHER" id="PTHR47510">
    <property type="entry name" value="REVERSE TRANSCRIPTASE DOMAIN-CONTAINING PROTEIN"/>
    <property type="match status" value="1"/>
</dbReference>
<name>A0A7D9DJZ6_PARCT</name>
<evidence type="ECO:0000313" key="3">
    <source>
        <dbReference type="Proteomes" id="UP001152795"/>
    </source>
</evidence>
<evidence type="ECO:0000313" key="2">
    <source>
        <dbReference type="EMBL" id="CAB3987691.1"/>
    </source>
</evidence>
<gene>
    <name evidence="2" type="ORF">PACLA_8A019592</name>
</gene>
<proteinExistence type="predicted"/>
<feature type="region of interest" description="Disordered" evidence="1">
    <location>
        <begin position="1"/>
        <end position="27"/>
    </location>
</feature>
<protein>
    <submittedName>
        <fullName evidence="2">Uncharacterized protein</fullName>
    </submittedName>
</protein>